<dbReference type="Proteomes" id="UP000008075">
    <property type="component" value="Chromosome"/>
</dbReference>
<dbReference type="EMBL" id="FN667742">
    <property type="protein sequence ID" value="CBJ90104.1"/>
    <property type="molecule type" value="Genomic_DNA"/>
</dbReference>
<feature type="transmembrane region" description="Helical" evidence="1">
    <location>
        <begin position="7"/>
        <end position="25"/>
    </location>
</feature>
<accession>D3VEJ2</accession>
<keyword evidence="1" id="KW-0812">Transmembrane</keyword>
<evidence type="ECO:0000313" key="2">
    <source>
        <dbReference type="EMBL" id="CBJ90104.1"/>
    </source>
</evidence>
<gene>
    <name evidence="2" type="ordered locus">XNC1_2044</name>
</gene>
<reference evidence="2 3" key="1">
    <citation type="journal article" date="2011" name="PLoS ONE">
        <title>The entomopathogenic bacterial endosymbionts xenorhabdus and photorhabdus: convergent lifestyles from divergent genomes.</title>
        <authorList>
            <person name="Chaston J.M."/>
            <person name="Suen G."/>
            <person name="Tucker S.L."/>
            <person name="Andersen A.W."/>
            <person name="Bhasin A."/>
            <person name="Bode E."/>
            <person name="Bode H.B."/>
            <person name="Brachmann A.O."/>
            <person name="Cowles C.E."/>
            <person name="Cowles K.N."/>
            <person name="Darby C."/>
            <person name="de Leon L."/>
            <person name="Drace K."/>
            <person name="Du Z."/>
            <person name="Givaudan A."/>
            <person name="Herbert Tran E.E."/>
            <person name="Jewell K.A."/>
            <person name="Knack J.J."/>
            <person name="Krasomil-Osterfeld K.C."/>
            <person name="Kukor R."/>
            <person name="Lanois A."/>
            <person name="Latreille P."/>
            <person name="Leimgruber N.K."/>
            <person name="Lipke C.M."/>
            <person name="Liu R."/>
            <person name="Lu X."/>
            <person name="Martens E.C."/>
            <person name="Marri P.R."/>
            <person name="Medigue C."/>
            <person name="Menard M.L."/>
            <person name="Miller N.M."/>
            <person name="Morales-Soto N."/>
            <person name="Norton S."/>
            <person name="Ogier J.C."/>
            <person name="Orchard S.S."/>
            <person name="Park D."/>
            <person name="Park Y."/>
            <person name="Qurollo B.A."/>
            <person name="Sugar D.R."/>
            <person name="Richards G.R."/>
            <person name="Rouy Z."/>
            <person name="Slominski B."/>
            <person name="Slominski K."/>
            <person name="Snyder H."/>
            <person name="Tjaden B.C."/>
            <person name="van der Hoeven R."/>
            <person name="Welch R.D."/>
            <person name="Wheeler C."/>
            <person name="Xiang B."/>
            <person name="Barbazuk B."/>
            <person name="Gaudriault S."/>
            <person name="Goodner B."/>
            <person name="Slater S.C."/>
            <person name="Forst S."/>
            <person name="Goldman B.S."/>
            <person name="Goodrich-Blair H."/>
        </authorList>
    </citation>
    <scope>NUCLEOTIDE SEQUENCE [LARGE SCALE GENOMIC DNA]</scope>
    <source>
        <strain evidence="3">ATCC 19061 / DSM 3370 / CCUG 14189 / LMG 1036 / NCIMB 9965 / AN6</strain>
    </source>
</reference>
<evidence type="ECO:0000313" key="3">
    <source>
        <dbReference type="Proteomes" id="UP000008075"/>
    </source>
</evidence>
<keyword evidence="1" id="KW-0472">Membrane</keyword>
<name>D3VEJ2_XENNA</name>
<dbReference type="KEGG" id="xne:XNC1_2044"/>
<sequence>MINHIALAIPIFYLFLHVVVRIYFWEFPYLSVRYFTLDITYKLIMIFQLIQQWDMG</sequence>
<keyword evidence="3" id="KW-1185">Reference proteome</keyword>
<proteinExistence type="predicted"/>
<dbReference type="HOGENOM" id="CLU_3013324_0_0_6"/>
<protein>
    <submittedName>
        <fullName evidence="2">Uncharacterized protein</fullName>
    </submittedName>
</protein>
<keyword evidence="1" id="KW-1133">Transmembrane helix</keyword>
<organism evidence="2 3">
    <name type="scientific">Xenorhabdus nematophila (strain ATCC 19061 / DSM 3370 / CCUG 14189 / LMG 1036 / NCIMB 9965 / AN6)</name>
    <dbReference type="NCBI Taxonomy" id="406817"/>
    <lineage>
        <taxon>Bacteria</taxon>
        <taxon>Pseudomonadati</taxon>
        <taxon>Pseudomonadota</taxon>
        <taxon>Gammaproteobacteria</taxon>
        <taxon>Enterobacterales</taxon>
        <taxon>Morganellaceae</taxon>
        <taxon>Xenorhabdus</taxon>
    </lineage>
</organism>
<evidence type="ECO:0000256" key="1">
    <source>
        <dbReference type="SAM" id="Phobius"/>
    </source>
</evidence>
<dbReference type="AlphaFoldDB" id="D3VEJ2"/>